<evidence type="ECO:0000313" key="3">
    <source>
        <dbReference type="EMBL" id="CZF85751.1"/>
    </source>
</evidence>
<reference evidence="4" key="1">
    <citation type="submission" date="2016-02" db="EMBL/GenBank/DDBJ databases">
        <authorList>
            <person name="Rodrigo-Torres Lidia"/>
            <person name="Arahal R.David."/>
        </authorList>
    </citation>
    <scope>NUCLEOTIDE SEQUENCE [LARGE SCALE GENOMIC DNA]</scope>
    <source>
        <strain evidence="4">CECT 8713</strain>
    </source>
</reference>
<dbReference type="EMBL" id="FIZY01000043">
    <property type="protein sequence ID" value="CZF85751.1"/>
    <property type="molecule type" value="Genomic_DNA"/>
</dbReference>
<evidence type="ECO:0000313" key="4">
    <source>
        <dbReference type="Proteomes" id="UP000073601"/>
    </source>
</evidence>
<dbReference type="InterPro" id="IPR048990">
    <property type="entry name" value="StcE_b-sandwich"/>
</dbReference>
<protein>
    <recommendedName>
        <fullName evidence="2">Metalloprotease StcE beta-sandwich domain-containing protein</fullName>
    </recommendedName>
</protein>
<feature type="chain" id="PRO_5007282490" description="Metalloprotease StcE beta-sandwich domain-containing protein" evidence="1">
    <location>
        <begin position="28"/>
        <end position="111"/>
    </location>
</feature>
<dbReference type="RefSeq" id="WP_062713090.1">
    <property type="nucleotide sequence ID" value="NZ_CAWRCI010000043.1"/>
</dbReference>
<dbReference type="Gene3D" id="2.60.120.1230">
    <property type="match status" value="1"/>
</dbReference>
<gene>
    <name evidence="3" type="ORF">GMA8713_03784</name>
</gene>
<proteinExistence type="predicted"/>
<keyword evidence="4" id="KW-1185">Reference proteome</keyword>
<sequence length="111" mass="12283">MNLKQLKRYKGMVGSLGLAFFSATVLAGNYTPSDFPDGQLPNNDTNITFTTYNGNWVGEIKFPTAPQDKTIVNLVSKAGFASSISHDSLDFETVYLYTNDAVTFRYDAHTK</sequence>
<keyword evidence="1" id="KW-0732">Signal</keyword>
<evidence type="ECO:0000256" key="1">
    <source>
        <dbReference type="SAM" id="SignalP"/>
    </source>
</evidence>
<name>A0A128FHL6_9GAMM</name>
<feature type="signal peptide" evidence="1">
    <location>
        <begin position="1"/>
        <end position="27"/>
    </location>
</feature>
<dbReference type="Pfam" id="PF20944">
    <property type="entry name" value="StcE_b-sandwich"/>
    <property type="match status" value="1"/>
</dbReference>
<accession>A0A128FHL6</accession>
<dbReference type="AlphaFoldDB" id="A0A128FHL6"/>
<organism evidence="3 4">
    <name type="scientific">Grimontia marina</name>
    <dbReference type="NCBI Taxonomy" id="646534"/>
    <lineage>
        <taxon>Bacteria</taxon>
        <taxon>Pseudomonadati</taxon>
        <taxon>Pseudomonadota</taxon>
        <taxon>Gammaproteobacteria</taxon>
        <taxon>Vibrionales</taxon>
        <taxon>Vibrionaceae</taxon>
        <taxon>Grimontia</taxon>
    </lineage>
</organism>
<dbReference type="Proteomes" id="UP000073601">
    <property type="component" value="Unassembled WGS sequence"/>
</dbReference>
<evidence type="ECO:0000259" key="2">
    <source>
        <dbReference type="Pfam" id="PF20944"/>
    </source>
</evidence>
<feature type="domain" description="Metalloprotease StcE beta-sandwich" evidence="2">
    <location>
        <begin position="46"/>
        <end position="109"/>
    </location>
</feature>